<evidence type="ECO:0008006" key="3">
    <source>
        <dbReference type="Google" id="ProtNLM"/>
    </source>
</evidence>
<dbReference type="OrthoDB" id="3244423at2759"/>
<accession>A0A165YVP6</accession>
<dbReference type="Proteomes" id="UP000076532">
    <property type="component" value="Unassembled WGS sequence"/>
</dbReference>
<dbReference type="AlphaFoldDB" id="A0A165YVP6"/>
<sequence>MAYCSVRACKVADWLRQFMMSPPSTIPLANYSKWPDAPAEEEPMVLPVVEAVKWTRQISSLAPEIMCMIFHEGRNSASGPWNTERRLPFEVLVSHVSPLWRSIALADPFLWTTIRVAPATPFSRIHAYLAHSRAFPLSITLQTHPKAHGSWDATACMALLAPHVRRWRSLDVSARTRADLSALLATLRPLAAPRLEDLNVHCARDDPAADPRVHLSDRTPIFGGGAPTLARVHLVGIGLDSLSVPLSAVTKVSMMNDGQPETPDSTLISWDEFHESLSGGRSLLSMRLMGQLFRHAQTNAAVLELPSLAHLELPLCANGASARLLSRLSAPLLRSLHLCTSDHDEADDEFRTLFDSHYMKPWSQDFLSLTNLTIDCADIHEQNTFAQMSCAFPAVDTIEFGGTISQSTTLFLDLVAKAGGRGTDLNSCFPNLHTIAMRQWMNIEVAPLRHMLEARIAAQRPIATLLLSPTTIAQIEPAELLWLRDHVTIEELKV</sequence>
<keyword evidence="2" id="KW-1185">Reference proteome</keyword>
<gene>
    <name evidence="1" type="ORF">FIBSPDRAFT_900105</name>
</gene>
<protein>
    <recommendedName>
        <fullName evidence="3">F-box domain-containing protein</fullName>
    </recommendedName>
</protein>
<evidence type="ECO:0000313" key="1">
    <source>
        <dbReference type="EMBL" id="KZP09965.1"/>
    </source>
</evidence>
<reference evidence="1 2" key="1">
    <citation type="journal article" date="2016" name="Mol. Biol. Evol.">
        <title>Comparative Genomics of Early-Diverging Mushroom-Forming Fungi Provides Insights into the Origins of Lignocellulose Decay Capabilities.</title>
        <authorList>
            <person name="Nagy L.G."/>
            <person name="Riley R."/>
            <person name="Tritt A."/>
            <person name="Adam C."/>
            <person name="Daum C."/>
            <person name="Floudas D."/>
            <person name="Sun H."/>
            <person name="Yadav J.S."/>
            <person name="Pangilinan J."/>
            <person name="Larsson K.H."/>
            <person name="Matsuura K."/>
            <person name="Barry K."/>
            <person name="Labutti K."/>
            <person name="Kuo R."/>
            <person name="Ohm R.A."/>
            <person name="Bhattacharya S.S."/>
            <person name="Shirouzu T."/>
            <person name="Yoshinaga Y."/>
            <person name="Martin F.M."/>
            <person name="Grigoriev I.V."/>
            <person name="Hibbett D.S."/>
        </authorList>
    </citation>
    <scope>NUCLEOTIDE SEQUENCE [LARGE SCALE GENOMIC DNA]</scope>
    <source>
        <strain evidence="1 2">CBS 109695</strain>
    </source>
</reference>
<evidence type="ECO:0000313" key="2">
    <source>
        <dbReference type="Proteomes" id="UP000076532"/>
    </source>
</evidence>
<dbReference type="EMBL" id="KV417689">
    <property type="protein sequence ID" value="KZP09965.1"/>
    <property type="molecule type" value="Genomic_DNA"/>
</dbReference>
<proteinExistence type="predicted"/>
<organism evidence="1 2">
    <name type="scientific">Athelia psychrophila</name>
    <dbReference type="NCBI Taxonomy" id="1759441"/>
    <lineage>
        <taxon>Eukaryota</taxon>
        <taxon>Fungi</taxon>
        <taxon>Dikarya</taxon>
        <taxon>Basidiomycota</taxon>
        <taxon>Agaricomycotina</taxon>
        <taxon>Agaricomycetes</taxon>
        <taxon>Agaricomycetidae</taxon>
        <taxon>Atheliales</taxon>
        <taxon>Atheliaceae</taxon>
        <taxon>Athelia</taxon>
    </lineage>
</organism>
<name>A0A165YVP6_9AGAM</name>